<accession>A0A2T5ETR9</accession>
<proteinExistence type="predicted"/>
<dbReference type="RefSeq" id="WP_017090821.1">
    <property type="nucleotide sequence ID" value="NZ_MCWO01000256.1"/>
</dbReference>
<dbReference type="PROSITE" id="PS51257">
    <property type="entry name" value="PROKAR_LIPOPROTEIN"/>
    <property type="match status" value="1"/>
</dbReference>
<protein>
    <recommendedName>
        <fullName evidence="3">Lipoprotein</fullName>
    </recommendedName>
</protein>
<dbReference type="AlphaFoldDB" id="A0A2T5ETR9"/>
<evidence type="ECO:0000313" key="2">
    <source>
        <dbReference type="Proteomes" id="UP000244197"/>
    </source>
</evidence>
<evidence type="ECO:0000313" key="1">
    <source>
        <dbReference type="EMBL" id="PTP32439.1"/>
    </source>
</evidence>
<comment type="caution">
    <text evidence="1">The sequence shown here is derived from an EMBL/GenBank/DDBJ whole genome shotgun (WGS) entry which is preliminary data.</text>
</comment>
<organism evidence="1 2">
    <name type="scientific">Vibrio splendidus</name>
    <dbReference type="NCBI Taxonomy" id="29497"/>
    <lineage>
        <taxon>Bacteria</taxon>
        <taxon>Pseudomonadati</taxon>
        <taxon>Pseudomonadota</taxon>
        <taxon>Gammaproteobacteria</taxon>
        <taxon>Vibrionales</taxon>
        <taxon>Vibrionaceae</taxon>
        <taxon>Vibrio</taxon>
    </lineage>
</organism>
<dbReference type="EMBL" id="PIFK01000028">
    <property type="protein sequence ID" value="PTP32439.1"/>
    <property type="molecule type" value="Genomic_DNA"/>
</dbReference>
<gene>
    <name evidence="1" type="ORF">CWO07_14765</name>
</gene>
<reference evidence="1 2" key="1">
    <citation type="submission" date="2017-11" db="EMBL/GenBank/DDBJ databases">
        <title>Population delineation of vibrios coincides with oyster pathogenicity.</title>
        <authorList>
            <person name="Bruto M."/>
            <person name="Labreuche Y."/>
            <person name="James A."/>
            <person name="Piel D."/>
            <person name="Chenivesse S."/>
            <person name="Petton B."/>
            <person name="Polz M.F."/>
            <person name="Le Roux F."/>
        </authorList>
    </citation>
    <scope>NUCLEOTIDE SEQUENCE [LARGE SCALE GENOMIC DNA]</scope>
    <source>
        <strain evidence="1 2">FF_144</strain>
    </source>
</reference>
<evidence type="ECO:0008006" key="3">
    <source>
        <dbReference type="Google" id="ProtNLM"/>
    </source>
</evidence>
<sequence>MTKLKHRLNQSVRYAITIALLIGATGCTEQEESPEAVADIEVSISTNSHWGSLVFDLQAITNNTIITDVVINRGNCRIPAGTASELSRNVSLKFGETYTGYSNNCTVDNVKEIEVTSTAGTFIYTF</sequence>
<dbReference type="Proteomes" id="UP000244197">
    <property type="component" value="Unassembled WGS sequence"/>
</dbReference>
<name>A0A2T5ETR9_VIBSP</name>